<dbReference type="Pfam" id="PF07883">
    <property type="entry name" value="Cupin_2"/>
    <property type="match status" value="1"/>
</dbReference>
<reference evidence="2" key="1">
    <citation type="submission" date="2022-06" db="EMBL/GenBank/DDBJ databases">
        <title>Isolation and Genomics of Futiania mangrovii gen. nov., sp. nov., a Rare and Metabolically-versatile member in the Class Alphaproteobacteria.</title>
        <authorList>
            <person name="Liu L."/>
            <person name="Huang W.-C."/>
            <person name="Pan J."/>
            <person name="Li J."/>
            <person name="Huang Y."/>
            <person name="Du H."/>
            <person name="Liu Y."/>
            <person name="Li M."/>
        </authorList>
    </citation>
    <scope>NUCLEOTIDE SEQUENCE</scope>
    <source>
        <strain evidence="2">FT118</strain>
    </source>
</reference>
<dbReference type="SUPFAM" id="SSF51182">
    <property type="entry name" value="RmlC-like cupins"/>
    <property type="match status" value="1"/>
</dbReference>
<evidence type="ECO:0000313" key="2">
    <source>
        <dbReference type="EMBL" id="MCP1337861.1"/>
    </source>
</evidence>
<evidence type="ECO:0000313" key="3">
    <source>
        <dbReference type="Proteomes" id="UP001055804"/>
    </source>
</evidence>
<evidence type="ECO:0000259" key="1">
    <source>
        <dbReference type="Pfam" id="PF07883"/>
    </source>
</evidence>
<gene>
    <name evidence="2" type="ORF">NJQ99_15675</name>
</gene>
<dbReference type="AlphaFoldDB" id="A0A9J6PEL3"/>
<protein>
    <submittedName>
        <fullName evidence="2">Cupin domain-containing protein</fullName>
    </submittedName>
</protein>
<name>A0A9J6PEL3_9PROT</name>
<dbReference type="InterPro" id="IPR011051">
    <property type="entry name" value="RmlC_Cupin_sf"/>
</dbReference>
<comment type="caution">
    <text evidence="2">The sequence shown here is derived from an EMBL/GenBank/DDBJ whole genome shotgun (WGS) entry which is preliminary data.</text>
</comment>
<feature type="domain" description="Cupin type-2" evidence="1">
    <location>
        <begin position="59"/>
        <end position="108"/>
    </location>
</feature>
<dbReference type="EMBL" id="JAMZFT010000004">
    <property type="protein sequence ID" value="MCP1337861.1"/>
    <property type="molecule type" value="Genomic_DNA"/>
</dbReference>
<accession>A0A9J6PEL3</accession>
<dbReference type="InterPro" id="IPR013096">
    <property type="entry name" value="Cupin_2"/>
</dbReference>
<sequence length="137" mass="15317">MSDTKEAMAPKGKIAYATTETAPVVQGRRAFFTYRDLGVAEASGGMMKAQVHQTRKGLGEQTGWHYHTCDGQFIYILKGWVDLEFETGEKLHLEEGHSCYIPGGVVHNETDMSQDYEVLEIHLPADRMGTVPCEPRK</sequence>
<dbReference type="InterPro" id="IPR014710">
    <property type="entry name" value="RmlC-like_jellyroll"/>
</dbReference>
<dbReference type="Proteomes" id="UP001055804">
    <property type="component" value="Unassembled WGS sequence"/>
</dbReference>
<organism evidence="2 3">
    <name type="scientific">Futiania mangrovi</name>
    <dbReference type="NCBI Taxonomy" id="2959716"/>
    <lineage>
        <taxon>Bacteria</taxon>
        <taxon>Pseudomonadati</taxon>
        <taxon>Pseudomonadota</taxon>
        <taxon>Alphaproteobacteria</taxon>
        <taxon>Futianiales</taxon>
        <taxon>Futianiaceae</taxon>
        <taxon>Futiania</taxon>
    </lineage>
</organism>
<dbReference type="CDD" id="cd06980">
    <property type="entry name" value="cupin_bxe_c0505"/>
    <property type="match status" value="1"/>
</dbReference>
<dbReference type="RefSeq" id="WP_269333822.1">
    <property type="nucleotide sequence ID" value="NZ_JAMZFT010000004.1"/>
</dbReference>
<dbReference type="Gene3D" id="2.60.120.10">
    <property type="entry name" value="Jelly Rolls"/>
    <property type="match status" value="1"/>
</dbReference>
<keyword evidence="3" id="KW-1185">Reference proteome</keyword>
<proteinExistence type="predicted"/>